<sequence length="850" mass="96652">MDNSIRQRWLNSFQKTQSLVLSNSKEVQPQTLSSSSLFSVRISKFLLTKKNESVSYSVSFFDVRTKAFYGSTESLSTNVPRRNNLSNAIQFYWNQTCSNPTPVLVFEFRIKGDNQQGLVGWSLLEIQRPGVFTCPLFEGAKRNLLYLRHGNSLDSIQNELHAVEKSIVQFTVQVSETVGPPPVPEKLVGNFSSIIASHMHRTNLLLSSEVTVGGKYNMTDLEESFLDNLYSEGRTTRRKSFLKRKMCKEKNKRSKYEVAKELIYIVHNSYSPLLFERRKMSSQGNGSLVDQTVVSVPTGYENIAILIGLVLTVNSSRKEAKSNDGSYLICFALVFPNLNNEISTEMLLAHFMPSSLRTLLASIDPAIKIYTEEYLNEFSLNLNLVHNGDICSNEIGASTLSHDTREILQHDPFPEDMNAHNHNQDVLINEKVSVNEEEHNIHLPNNSTGCVIALELTTTLEDEVVVFFQFYNLPERTLQLIHSSTETLTLDFSNEKERLHFVQYLEKNILTLNLFYRESNILLGQATFTISDCLKSPKSIVVDMLNIEYQGRLEEIRVKMSVEPTFKKSFDCPNVHETNSVALSSDFTNPIELQPLADVSNEFQLLLEEMRENKHSDDEVDELRLADVYRKKNIIHVLEKRIEKVQVYQSEVAVTQGLMKAIQIVFPVDIGESEIILEHKRVVPIYFGSSSDALILCPRACDAHDDAKFLILHESQDGIFTSTTLANTSTIAIAFSVQAWTLGLEELAFDARFVGSHKLYRFETQLKVSPFPLDREYFCFDKKWSKSFPESEMTKYSYWKISTSGNAEVNVLTDKDSVQVNTSSTGVKVVLFGLSRDNKIVSCWKIHFVE</sequence>
<evidence type="ECO:0000313" key="2">
    <source>
        <dbReference type="Proteomes" id="UP001054902"/>
    </source>
</evidence>
<gene>
    <name evidence="1" type="ORF">CTEN210_16595</name>
</gene>
<evidence type="ECO:0000313" key="1">
    <source>
        <dbReference type="EMBL" id="GFH60119.1"/>
    </source>
</evidence>
<reference evidence="1 2" key="1">
    <citation type="journal article" date="2021" name="Sci. Rep.">
        <title>The genome of the diatom Chaetoceros tenuissimus carries an ancient integrated fragment of an extant virus.</title>
        <authorList>
            <person name="Hongo Y."/>
            <person name="Kimura K."/>
            <person name="Takaki Y."/>
            <person name="Yoshida Y."/>
            <person name="Baba S."/>
            <person name="Kobayashi G."/>
            <person name="Nagasaki K."/>
            <person name="Hano T."/>
            <person name="Tomaru Y."/>
        </authorList>
    </citation>
    <scope>NUCLEOTIDE SEQUENCE [LARGE SCALE GENOMIC DNA]</scope>
    <source>
        <strain evidence="1 2">NIES-3715</strain>
    </source>
</reference>
<keyword evidence="2" id="KW-1185">Reference proteome</keyword>
<dbReference type="AlphaFoldDB" id="A0AAD3DCH2"/>
<dbReference type="EMBL" id="BLLK01000069">
    <property type="protein sequence ID" value="GFH60119.1"/>
    <property type="molecule type" value="Genomic_DNA"/>
</dbReference>
<name>A0AAD3DCH2_9STRA</name>
<accession>A0AAD3DCH2</accession>
<organism evidence="1 2">
    <name type="scientific">Chaetoceros tenuissimus</name>
    <dbReference type="NCBI Taxonomy" id="426638"/>
    <lineage>
        <taxon>Eukaryota</taxon>
        <taxon>Sar</taxon>
        <taxon>Stramenopiles</taxon>
        <taxon>Ochrophyta</taxon>
        <taxon>Bacillariophyta</taxon>
        <taxon>Coscinodiscophyceae</taxon>
        <taxon>Chaetocerotophycidae</taxon>
        <taxon>Chaetocerotales</taxon>
        <taxon>Chaetocerotaceae</taxon>
        <taxon>Chaetoceros</taxon>
    </lineage>
</organism>
<proteinExistence type="predicted"/>
<protein>
    <submittedName>
        <fullName evidence="1">Uncharacterized protein</fullName>
    </submittedName>
</protein>
<comment type="caution">
    <text evidence="1">The sequence shown here is derived from an EMBL/GenBank/DDBJ whole genome shotgun (WGS) entry which is preliminary data.</text>
</comment>
<dbReference type="Proteomes" id="UP001054902">
    <property type="component" value="Unassembled WGS sequence"/>
</dbReference>